<keyword evidence="2" id="KW-1185">Reference proteome</keyword>
<protein>
    <submittedName>
        <fullName evidence="1">Uncharacterized protein</fullName>
    </submittedName>
</protein>
<dbReference type="EMBL" id="OX395129">
    <property type="protein sequence ID" value="CAI5772740.1"/>
    <property type="molecule type" value="Genomic_DNA"/>
</dbReference>
<evidence type="ECO:0000313" key="1">
    <source>
        <dbReference type="EMBL" id="CAI5772740.1"/>
    </source>
</evidence>
<reference evidence="1" key="1">
    <citation type="submission" date="2022-12" db="EMBL/GenBank/DDBJ databases">
        <authorList>
            <person name="Alioto T."/>
            <person name="Alioto T."/>
            <person name="Gomez Garrido J."/>
        </authorList>
    </citation>
    <scope>NUCLEOTIDE SEQUENCE</scope>
</reference>
<sequence length="142" mass="15494">MRVGVVFYSALIHTPALPIPALPSPPPPCLLYEEQQQRRQNEPRLWGGRPGELQQEGAALLPLLSLARTPRRACRFPPRSTPSIVGATLPPPPSLTAARVYTAAAAASASSNNRAHRHSLFPPAPAARWEFILLKQFLPALR</sequence>
<feature type="non-terminal residue" evidence="1">
    <location>
        <position position="142"/>
    </location>
</feature>
<dbReference type="AlphaFoldDB" id="A0AA35K731"/>
<name>A0AA35K731_9SAUR</name>
<proteinExistence type="predicted"/>
<evidence type="ECO:0000313" key="2">
    <source>
        <dbReference type="Proteomes" id="UP001178461"/>
    </source>
</evidence>
<organism evidence="1 2">
    <name type="scientific">Podarcis lilfordi</name>
    <name type="common">Lilford's wall lizard</name>
    <dbReference type="NCBI Taxonomy" id="74358"/>
    <lineage>
        <taxon>Eukaryota</taxon>
        <taxon>Metazoa</taxon>
        <taxon>Chordata</taxon>
        <taxon>Craniata</taxon>
        <taxon>Vertebrata</taxon>
        <taxon>Euteleostomi</taxon>
        <taxon>Lepidosauria</taxon>
        <taxon>Squamata</taxon>
        <taxon>Bifurcata</taxon>
        <taxon>Unidentata</taxon>
        <taxon>Episquamata</taxon>
        <taxon>Laterata</taxon>
        <taxon>Lacertibaenia</taxon>
        <taxon>Lacertidae</taxon>
        <taxon>Podarcis</taxon>
    </lineage>
</organism>
<dbReference type="Proteomes" id="UP001178461">
    <property type="component" value="Chromosome 4"/>
</dbReference>
<accession>A0AA35K731</accession>
<gene>
    <name evidence="1" type="ORF">PODLI_1B021922</name>
</gene>